<name>K4LJ99_THEPS</name>
<organism evidence="2 3">
    <name type="scientific">Thermacetogenium phaeum (strain ATCC BAA-254 / DSM 26808 / PB)</name>
    <dbReference type="NCBI Taxonomy" id="1089553"/>
    <lineage>
        <taxon>Bacteria</taxon>
        <taxon>Bacillati</taxon>
        <taxon>Bacillota</taxon>
        <taxon>Clostridia</taxon>
        <taxon>Thermoanaerobacterales</taxon>
        <taxon>Thermoanaerobacteraceae</taxon>
        <taxon>Thermacetogenium</taxon>
    </lineage>
</organism>
<protein>
    <submittedName>
        <fullName evidence="2">Tungsten-containing aldehyde ferredoxin oxidoreductase Aor</fullName>
        <ecNumber evidence="2">1.2.7.5</ecNumber>
    </submittedName>
</protein>
<dbReference type="GO" id="GO:0051536">
    <property type="term" value="F:iron-sulfur cluster binding"/>
    <property type="evidence" value="ECO:0007669"/>
    <property type="project" value="InterPro"/>
</dbReference>
<dbReference type="eggNOG" id="COG2414">
    <property type="taxonomic scope" value="Bacteria"/>
</dbReference>
<dbReference type="EMBL" id="CP003732">
    <property type="protein sequence ID" value="AFV12142.1"/>
    <property type="molecule type" value="Genomic_DNA"/>
</dbReference>
<dbReference type="RefSeq" id="WP_015051019.1">
    <property type="nucleotide sequence ID" value="NC_018870.1"/>
</dbReference>
<dbReference type="Gene3D" id="1.10.599.10">
    <property type="entry name" value="Aldehyde Ferredoxin Oxidoreductase Protein, subunit A, domain 3"/>
    <property type="match status" value="1"/>
</dbReference>
<dbReference type="PANTHER" id="PTHR30038:SF0">
    <property type="entry name" value="TUNGSTEN-CONTAINING ALDEHYDE FERREDOXIN OXIDOREDUCTASE"/>
    <property type="match status" value="1"/>
</dbReference>
<dbReference type="KEGG" id="tpz:Tph_c19480"/>
<proteinExistence type="predicted"/>
<keyword evidence="2" id="KW-0560">Oxidoreductase</keyword>
<accession>K4LJ99</accession>
<dbReference type="EC" id="1.2.7.5" evidence="2"/>
<dbReference type="OrthoDB" id="9763894at2"/>
<gene>
    <name evidence="2" type="primary">aor4</name>
    <name evidence="2" type="ordered locus">Tph_c19480</name>
</gene>
<keyword evidence="3" id="KW-1185">Reference proteome</keyword>
<dbReference type="SUPFAM" id="SSF48310">
    <property type="entry name" value="Aldehyde ferredoxin oxidoreductase, C-terminal domains"/>
    <property type="match status" value="1"/>
</dbReference>
<sequence>MNRRESSVTKIFQDLTAAVDSSGICLFLTFAIGAPELSEQLTAATGIDFTVEEIMKIGERIWNMERLFLLANGFTKADDTLPPRILKEPVKVGPCKGAVSKLDVMLPEYYEVRGWDAEGRPTPEKLQELGLQ</sequence>
<dbReference type="InterPro" id="IPR013985">
    <property type="entry name" value="Ald_Fedxn_OxRdtase_dom3"/>
</dbReference>
<dbReference type="GO" id="GO:0033726">
    <property type="term" value="F:aldehyde ferredoxin oxidoreductase activity"/>
    <property type="evidence" value="ECO:0007669"/>
    <property type="project" value="UniProtKB-EC"/>
</dbReference>
<dbReference type="InterPro" id="IPR051919">
    <property type="entry name" value="W-dependent_AOR"/>
</dbReference>
<dbReference type="HOGENOM" id="CLU_1916099_0_0_9"/>
<dbReference type="InterPro" id="IPR001203">
    <property type="entry name" value="OxRdtase_Ald_Fedxn_C"/>
</dbReference>
<reference evidence="2 3" key="1">
    <citation type="journal article" date="2012" name="BMC Genomics">
        <title>Genome-guided analysis of physiological and morphological traits of the fermentative acetate oxidizer Thermacetogenium phaeum.</title>
        <authorList>
            <person name="Oehler D."/>
            <person name="Poehlein A."/>
            <person name="Leimbach A."/>
            <person name="Muller N."/>
            <person name="Daniel R."/>
            <person name="Gottschalk G."/>
            <person name="Schink B."/>
        </authorList>
    </citation>
    <scope>NUCLEOTIDE SEQUENCE [LARGE SCALE GENOMIC DNA]</scope>
    <source>
        <strain evidence="3">ATCC BAA-254 / DSM 26808 / PB</strain>
    </source>
</reference>
<evidence type="ECO:0000313" key="3">
    <source>
        <dbReference type="Proteomes" id="UP000000467"/>
    </source>
</evidence>
<dbReference type="STRING" id="1089553.Tph_c19480"/>
<dbReference type="GO" id="GO:0009055">
    <property type="term" value="F:electron transfer activity"/>
    <property type="evidence" value="ECO:0007669"/>
    <property type="project" value="InterPro"/>
</dbReference>
<evidence type="ECO:0000313" key="2">
    <source>
        <dbReference type="EMBL" id="AFV12142.1"/>
    </source>
</evidence>
<dbReference type="PANTHER" id="PTHR30038">
    <property type="entry name" value="ALDEHYDE FERREDOXIN OXIDOREDUCTASE"/>
    <property type="match status" value="1"/>
</dbReference>
<dbReference type="Proteomes" id="UP000000467">
    <property type="component" value="Chromosome"/>
</dbReference>
<dbReference type="Pfam" id="PF01314">
    <property type="entry name" value="AFOR_C"/>
    <property type="match status" value="1"/>
</dbReference>
<dbReference type="AlphaFoldDB" id="K4LJ99"/>
<dbReference type="InterPro" id="IPR036021">
    <property type="entry name" value="Tungsten_al_ferr_oxy-like_C"/>
</dbReference>
<evidence type="ECO:0000259" key="1">
    <source>
        <dbReference type="Pfam" id="PF01314"/>
    </source>
</evidence>
<feature type="domain" description="Aldehyde ferredoxin oxidoreductase C-terminal" evidence="1">
    <location>
        <begin position="7"/>
        <end position="131"/>
    </location>
</feature>